<dbReference type="FunFam" id="3.40.1190.20:FF:000023">
    <property type="entry name" value="ATP-dependent (S)-NAD(P)H-hydrate dehydratase"/>
    <property type="match status" value="1"/>
</dbReference>
<dbReference type="PANTHER" id="PTHR12592">
    <property type="entry name" value="ATP-DEPENDENT (S)-NAD(P)H-HYDRATE DEHYDRATASE FAMILY MEMBER"/>
    <property type="match status" value="1"/>
</dbReference>
<dbReference type="AlphaFoldDB" id="A0A1D8NE68"/>
<feature type="binding site" evidence="8">
    <location>
        <begin position="224"/>
        <end position="233"/>
    </location>
    <ligand>
        <name>ATP</name>
        <dbReference type="ChEBI" id="CHEBI:30616"/>
    </ligand>
</feature>
<dbReference type="EC" id="4.2.1.93" evidence="8"/>
<evidence type="ECO:0000256" key="3">
    <source>
        <dbReference type="ARBA" id="ARBA00022840"/>
    </source>
</evidence>
<feature type="domain" description="YjeF C-terminal" evidence="9">
    <location>
        <begin position="6"/>
        <end position="309"/>
    </location>
</feature>
<reference evidence="10 11" key="1">
    <citation type="journal article" date="2016" name="PLoS ONE">
        <title>Sequence Assembly of Yarrowia lipolytica Strain W29/CLIB89 Shows Transposable Element Diversity.</title>
        <authorList>
            <person name="Magnan C."/>
            <person name="Yu J."/>
            <person name="Chang I."/>
            <person name="Jahn E."/>
            <person name="Kanomata Y."/>
            <person name="Wu J."/>
            <person name="Zeller M."/>
            <person name="Oakes M."/>
            <person name="Baldi P."/>
            <person name="Sandmeyer S."/>
        </authorList>
    </citation>
    <scope>NUCLEOTIDE SEQUENCE [LARGE SCALE GENOMIC DNA]</scope>
    <source>
        <strain evidence="11">CLIB89(W29)</strain>
    </source>
</reference>
<dbReference type="KEGG" id="yli:2910735"/>
<dbReference type="VEuPathDB" id="FungiDB:YALI0_D11308g"/>
<evidence type="ECO:0000256" key="5">
    <source>
        <dbReference type="ARBA" id="ARBA00023027"/>
    </source>
</evidence>
<feature type="binding site" evidence="8">
    <location>
        <position position="234"/>
    </location>
    <ligand>
        <name>(6S)-NADPHX</name>
        <dbReference type="ChEBI" id="CHEBI:64076"/>
    </ligand>
</feature>
<comment type="function">
    <text evidence="8">Catalyzes the dehydration of the S-form of NAD(P)HX at the expense of ATP, which is converted to ADP. Together with NAD(P)HX epimerase, which catalyzes the epimerization of the S- and R-forms, the enzyme allows the repair of both epimers of NAD(P)HX, a damaged form of NAD(P)H that is a result of enzymatic or heat-dependent hydration.</text>
</comment>
<dbReference type="Pfam" id="PF01256">
    <property type="entry name" value="Carb_kinase"/>
    <property type="match status" value="1"/>
</dbReference>
<dbReference type="PANTHER" id="PTHR12592:SF0">
    <property type="entry name" value="ATP-DEPENDENT (S)-NAD(P)H-HYDRATE DEHYDRATASE"/>
    <property type="match status" value="1"/>
</dbReference>
<dbReference type="InterPro" id="IPR017953">
    <property type="entry name" value="Carbohydrate_kinase_pred_CS"/>
</dbReference>
<evidence type="ECO:0000313" key="10">
    <source>
        <dbReference type="EMBL" id="AOW03918.1"/>
    </source>
</evidence>
<evidence type="ECO:0000256" key="4">
    <source>
        <dbReference type="ARBA" id="ARBA00022857"/>
    </source>
</evidence>
<evidence type="ECO:0000313" key="11">
    <source>
        <dbReference type="Proteomes" id="UP000182444"/>
    </source>
</evidence>
<dbReference type="Gene3D" id="3.40.1190.20">
    <property type="match status" value="1"/>
</dbReference>
<dbReference type="HAMAP" id="MF_01965">
    <property type="entry name" value="NADHX_dehydratase"/>
    <property type="match status" value="1"/>
</dbReference>
<keyword evidence="4" id="KW-0521">NADP</keyword>
<evidence type="ECO:0000259" key="9">
    <source>
        <dbReference type="PROSITE" id="PS51383"/>
    </source>
</evidence>
<gene>
    <name evidence="10" type="ORF">YALI1_D14190g</name>
</gene>
<dbReference type="PROSITE" id="PS51383">
    <property type="entry name" value="YJEF_C_3"/>
    <property type="match status" value="1"/>
</dbReference>
<keyword evidence="5 8" id="KW-0520">NAD</keyword>
<keyword evidence="2 8" id="KW-0547">Nucleotide-binding</keyword>
<feature type="binding site" evidence="8">
    <location>
        <position position="116"/>
    </location>
    <ligand>
        <name>(6S)-NADPHX</name>
        <dbReference type="ChEBI" id="CHEBI:64076"/>
    </ligand>
</feature>
<accession>A0A1D8NE68</accession>
<dbReference type="GO" id="GO:0047453">
    <property type="term" value="F:ATP-dependent NAD(P)H-hydrate dehydratase activity"/>
    <property type="evidence" value="ECO:0007669"/>
    <property type="project" value="UniProtKB-UniRule"/>
</dbReference>
<feature type="binding site" evidence="8">
    <location>
        <begin position="205"/>
        <end position="209"/>
    </location>
    <ligand>
        <name>ATP</name>
        <dbReference type="ChEBI" id="CHEBI:30616"/>
    </ligand>
</feature>
<keyword evidence="3 8" id="KW-0067">ATP-binding</keyword>
<comment type="catalytic activity">
    <reaction evidence="8">
        <text>(6S)-NADHX + ATP = ADP + phosphate + NADH + H(+)</text>
        <dbReference type="Rhea" id="RHEA:19017"/>
        <dbReference type="ChEBI" id="CHEBI:15378"/>
        <dbReference type="ChEBI" id="CHEBI:30616"/>
        <dbReference type="ChEBI" id="CHEBI:43474"/>
        <dbReference type="ChEBI" id="CHEBI:57945"/>
        <dbReference type="ChEBI" id="CHEBI:64074"/>
        <dbReference type="ChEBI" id="CHEBI:456216"/>
        <dbReference type="EC" id="4.2.1.93"/>
    </reaction>
</comment>
<dbReference type="GO" id="GO:0005524">
    <property type="term" value="F:ATP binding"/>
    <property type="evidence" value="ECO:0007669"/>
    <property type="project" value="UniProtKB-KW"/>
</dbReference>
<organism evidence="10 11">
    <name type="scientific">Yarrowia lipolytica</name>
    <name type="common">Candida lipolytica</name>
    <dbReference type="NCBI Taxonomy" id="4952"/>
    <lineage>
        <taxon>Eukaryota</taxon>
        <taxon>Fungi</taxon>
        <taxon>Dikarya</taxon>
        <taxon>Ascomycota</taxon>
        <taxon>Saccharomycotina</taxon>
        <taxon>Dipodascomycetes</taxon>
        <taxon>Dipodascales</taxon>
        <taxon>Dipodascales incertae sedis</taxon>
        <taxon>Yarrowia</taxon>
    </lineage>
</organism>
<evidence type="ECO:0000256" key="1">
    <source>
        <dbReference type="ARBA" id="ARBA00022553"/>
    </source>
</evidence>
<comment type="similarity">
    <text evidence="8">Belongs to the NnrD/CARKD family.</text>
</comment>
<evidence type="ECO:0000256" key="8">
    <source>
        <dbReference type="HAMAP-Rule" id="MF_03157"/>
    </source>
</evidence>
<dbReference type="PROSITE" id="PS01050">
    <property type="entry name" value="YJEF_C_2"/>
    <property type="match status" value="1"/>
</dbReference>
<protein>
    <recommendedName>
        <fullName evidence="8">ATP-dependent (S)-NAD(P)H-hydrate dehydratase</fullName>
        <ecNumber evidence="8">4.2.1.93</ecNumber>
    </recommendedName>
    <alternativeName>
        <fullName evidence="8">ATP-dependent NAD(P)HX dehydratase</fullName>
    </alternativeName>
</protein>
<dbReference type="VEuPathDB" id="FungiDB:YALI1_D14190g"/>
<sequence>MGLKENIKLVRAIIPPLKESFHKGQAGRVAVFGGCEDYTGAPFFSCLASMIVGADMGHIVCAKDASTSIKAYSPDVMVHPYLQESTSAAPGVTAKDLLPRATSILDRVHVIVVGPGMGRDKLMIETVTGVIEAAKQKNLHIVIDADGLFLVQNNPDIIKGYRRAVLTPNVVEFKRLQDSVGLKPQGEGDVTKLSQAFGGVTILQKGQVDRISNGSETLVSDIQGGLKRVGGQGDTLSGSLATFLAWKKAYQDNLWEHSEELAEDKLMTIAAYGASSITRKTSRLAYEAKGRAMLTSDLSKHLGDAYVELYDNDSKL</sequence>
<evidence type="ECO:0000256" key="7">
    <source>
        <dbReference type="ARBA" id="ARBA00047472"/>
    </source>
</evidence>
<keyword evidence="6 8" id="KW-0456">Lyase</keyword>
<name>A0A1D8NE68_YARLL</name>
<dbReference type="InterPro" id="IPR000631">
    <property type="entry name" value="CARKD"/>
</dbReference>
<proteinExistence type="inferred from homology"/>
<dbReference type="EMBL" id="CP017556">
    <property type="protein sequence ID" value="AOW03918.1"/>
    <property type="molecule type" value="Genomic_DNA"/>
</dbReference>
<dbReference type="InterPro" id="IPR029056">
    <property type="entry name" value="Ribokinase-like"/>
</dbReference>
<dbReference type="GeneID" id="2910735"/>
<dbReference type="OrthoDB" id="8110916at2759"/>
<dbReference type="GO" id="GO:0046496">
    <property type="term" value="P:nicotinamide nucleotide metabolic process"/>
    <property type="evidence" value="ECO:0007669"/>
    <property type="project" value="UniProtKB-UniRule"/>
</dbReference>
<evidence type="ECO:0000256" key="2">
    <source>
        <dbReference type="ARBA" id="ARBA00022741"/>
    </source>
</evidence>
<dbReference type="GO" id="GO:0005737">
    <property type="term" value="C:cytoplasm"/>
    <property type="evidence" value="ECO:0007669"/>
    <property type="project" value="UniProtKB-SubCell"/>
</dbReference>
<dbReference type="eggNOG" id="KOG3974">
    <property type="taxonomic scope" value="Eukaryota"/>
</dbReference>
<dbReference type="GO" id="GO:0110051">
    <property type="term" value="P:metabolite repair"/>
    <property type="evidence" value="ECO:0007669"/>
    <property type="project" value="TreeGrafter"/>
</dbReference>
<dbReference type="NCBIfam" id="TIGR00196">
    <property type="entry name" value="yjeF_cterm"/>
    <property type="match status" value="1"/>
</dbReference>
<comment type="cofactor">
    <cofactor evidence="8">
        <name>Mg(2+)</name>
        <dbReference type="ChEBI" id="CHEBI:18420"/>
    </cofactor>
</comment>
<keyword evidence="8" id="KW-0963">Cytoplasm</keyword>
<dbReference type="CDD" id="cd01171">
    <property type="entry name" value="YXKO-related"/>
    <property type="match status" value="1"/>
</dbReference>
<dbReference type="Proteomes" id="UP000182444">
    <property type="component" value="Chromosome 1D"/>
</dbReference>
<comment type="catalytic activity">
    <reaction evidence="7 8">
        <text>(6S)-NADPHX + ATP = ADP + phosphate + NADPH + H(+)</text>
        <dbReference type="Rhea" id="RHEA:32231"/>
        <dbReference type="ChEBI" id="CHEBI:15378"/>
        <dbReference type="ChEBI" id="CHEBI:30616"/>
        <dbReference type="ChEBI" id="CHEBI:43474"/>
        <dbReference type="ChEBI" id="CHEBI:57783"/>
        <dbReference type="ChEBI" id="CHEBI:64076"/>
        <dbReference type="ChEBI" id="CHEBI:456216"/>
        <dbReference type="EC" id="4.2.1.93"/>
    </reaction>
</comment>
<dbReference type="RefSeq" id="XP_502693.2">
    <property type="nucleotide sequence ID" value="XM_502693.2"/>
</dbReference>
<dbReference type="SUPFAM" id="SSF53613">
    <property type="entry name" value="Ribokinase-like"/>
    <property type="match status" value="1"/>
</dbReference>
<feature type="binding site" evidence="8">
    <location>
        <begin position="169"/>
        <end position="175"/>
    </location>
    <ligand>
        <name>(6S)-NADPHX</name>
        <dbReference type="ChEBI" id="CHEBI:64076"/>
    </ligand>
</feature>
<evidence type="ECO:0000256" key="6">
    <source>
        <dbReference type="ARBA" id="ARBA00023239"/>
    </source>
</evidence>
<keyword evidence="1 8" id="KW-0597">Phosphoprotein</keyword>
<comment type="subcellular location">
    <subcellularLocation>
        <location evidence="8">Cytoplasm</location>
    </subcellularLocation>
</comment>